<dbReference type="InterPro" id="IPR036388">
    <property type="entry name" value="WH-like_DNA-bd_sf"/>
</dbReference>
<organism evidence="2 3">
    <name type="scientific">Frondihabitans peucedani</name>
    <dbReference type="NCBI Taxonomy" id="598626"/>
    <lineage>
        <taxon>Bacteria</taxon>
        <taxon>Bacillati</taxon>
        <taxon>Actinomycetota</taxon>
        <taxon>Actinomycetes</taxon>
        <taxon>Micrococcales</taxon>
        <taxon>Microbacteriaceae</taxon>
        <taxon>Frondihabitans</taxon>
    </lineage>
</organism>
<comment type="caution">
    <text evidence="2">The sequence shown here is derived from an EMBL/GenBank/DDBJ whole genome shotgun (WGS) entry which is preliminary data.</text>
</comment>
<dbReference type="Proteomes" id="UP001501594">
    <property type="component" value="Unassembled WGS sequence"/>
</dbReference>
<gene>
    <name evidence="2" type="ORF">GCM10022256_34200</name>
</gene>
<evidence type="ECO:0000313" key="2">
    <source>
        <dbReference type="EMBL" id="GAA4267808.1"/>
    </source>
</evidence>
<evidence type="ECO:0000313" key="3">
    <source>
        <dbReference type="Proteomes" id="UP001501594"/>
    </source>
</evidence>
<dbReference type="PRINTS" id="PR00038">
    <property type="entry name" value="HTHLUXR"/>
</dbReference>
<proteinExistence type="predicted"/>
<evidence type="ECO:0000259" key="1">
    <source>
        <dbReference type="PROSITE" id="PS50043"/>
    </source>
</evidence>
<accession>A0ABP8E6H9</accession>
<dbReference type="InterPro" id="IPR016032">
    <property type="entry name" value="Sig_transdc_resp-reg_C-effctor"/>
</dbReference>
<keyword evidence="3" id="KW-1185">Reference proteome</keyword>
<dbReference type="SUPFAM" id="SSF46894">
    <property type="entry name" value="C-terminal effector domain of the bipartite response regulators"/>
    <property type="match status" value="1"/>
</dbReference>
<dbReference type="Gene3D" id="1.10.10.10">
    <property type="entry name" value="Winged helix-like DNA-binding domain superfamily/Winged helix DNA-binding domain"/>
    <property type="match status" value="1"/>
</dbReference>
<reference evidence="3" key="1">
    <citation type="journal article" date="2019" name="Int. J. Syst. Evol. Microbiol.">
        <title>The Global Catalogue of Microorganisms (GCM) 10K type strain sequencing project: providing services to taxonomists for standard genome sequencing and annotation.</title>
        <authorList>
            <consortium name="The Broad Institute Genomics Platform"/>
            <consortium name="The Broad Institute Genome Sequencing Center for Infectious Disease"/>
            <person name="Wu L."/>
            <person name="Ma J."/>
        </authorList>
    </citation>
    <scope>NUCLEOTIDE SEQUENCE [LARGE SCALE GENOMIC DNA]</scope>
    <source>
        <strain evidence="3">JCM 17442</strain>
    </source>
</reference>
<dbReference type="RefSeq" id="WP_344798452.1">
    <property type="nucleotide sequence ID" value="NZ_BAABAU010000007.1"/>
</dbReference>
<feature type="domain" description="HTH luxR-type" evidence="1">
    <location>
        <begin position="4"/>
        <end position="69"/>
    </location>
</feature>
<dbReference type="EMBL" id="BAABAU010000007">
    <property type="protein sequence ID" value="GAA4267808.1"/>
    <property type="molecule type" value="Genomic_DNA"/>
</dbReference>
<dbReference type="Pfam" id="PF00196">
    <property type="entry name" value="GerE"/>
    <property type="match status" value="1"/>
</dbReference>
<dbReference type="SMART" id="SM00421">
    <property type="entry name" value="HTH_LUXR"/>
    <property type="match status" value="1"/>
</dbReference>
<protein>
    <recommendedName>
        <fullName evidence="1">HTH luxR-type domain-containing protein</fullName>
    </recommendedName>
</protein>
<dbReference type="PROSITE" id="PS50043">
    <property type="entry name" value="HTH_LUXR_2"/>
    <property type="match status" value="1"/>
</dbReference>
<sequence length="117" mass="12216">MARSTGDGVKLSRRQAQILEGIGRGNTYRVLAEKLAISPATVSYHVGQLQMRLRTPTLPALIGLAIVSGILSSDQFPLEWTGNLVVSDSLIPDGLLPDPTDAAGLDAAGLDAAPPEV</sequence>
<dbReference type="InterPro" id="IPR000792">
    <property type="entry name" value="Tscrpt_reg_LuxR_C"/>
</dbReference>
<dbReference type="CDD" id="cd06170">
    <property type="entry name" value="LuxR_C_like"/>
    <property type="match status" value="1"/>
</dbReference>
<name>A0ABP8E6H9_9MICO</name>